<dbReference type="Pfam" id="PF13181">
    <property type="entry name" value="TPR_8"/>
    <property type="match status" value="1"/>
</dbReference>
<protein>
    <recommendedName>
        <fullName evidence="7">Outer dynein arm-docking complex subunit 4</fullName>
    </recommendedName>
    <alternativeName>
        <fullName evidence="8">Tetratricopeptide repeat protein 25</fullName>
    </alternativeName>
</protein>
<feature type="repeat" description="TPR" evidence="9">
    <location>
        <begin position="17"/>
        <end position="50"/>
    </location>
</feature>
<evidence type="ECO:0000259" key="11">
    <source>
        <dbReference type="Pfam" id="PF05881"/>
    </source>
</evidence>
<accession>A0AAV2KGS1</accession>
<dbReference type="InterPro" id="IPR040111">
    <property type="entry name" value="ODAD4"/>
</dbReference>
<sequence length="1112" mass="123937">MSDIDLNHEDEHSKDVLFTFVSDGDWLFSKGEYKKAIDSYMKILSIKPDDRSCYVGISKCHLQMGNPELALKEAENSLKGDKTYVKGLYQKAEALYYMGEFEFAKVCYHQGLRIRPELEKFRVGIQKAQEAIETAVGSPSTVKLENKGDLSFFLNDEELRRENPATAIQQKMTVEKKPQTTAKKTKNEKKDKQLLGEFYSDKKFLEDLLKDKDLKKVTTKKGETLQDVIKGSLSYLETCGEFRKNVKPIAVKKPEKSRPRETRPKSSSERVLFFTKRMDEIESELMCGNAKSSLEKAEELLKTVQTWPPQDVKDKNEFLGMVHRCLGNAHLKLGDTDKTLDHFQKGLEIATQCKLPAERSRTLDNMSRVYDSLGQFDRAIDCQEKRIPYVSDAVEKTWMFHELSRWHLQLSRFEIARKYGLRSLAAAVAAGDVRWQRNSSVLVAQSEMKLSNNESSVFHFEKALSHAKSLNDDPATDAIQEALDEVKQEESVLLPCHCTHSLTNAWWLAAPATHLVFLHIIKDMDTKQSGEVMEGTDSPQEGNEILKESKMEIPAESEAPPAEPIGQGEVNGQSNGVNGNEEVEVNEKENMEATPSTEEPREEQSSNQDANAAVEAEINQPEQAEKPVEIPISETTPEPENTQEPAEEKPPKVDEKVVEYLEVQKETGDVEIVAEPKAEVAAAGDKEKNDQEVKEKSEAAEPKVVPTTAATEESEAKEPEDDPTPAAGSLQFPILEHDKTKEAFASARTLVVLRGLPGSGKTFLARAIAEAYKDQCSIVSADEHEVKSDSADCYKAFDEAIVAKCSAATTPALIVVDDSNHTQNRLAILGGIAREHGLLAIFLEPRTEWNRDAVQLSKKTKKGLEQAKLEAMKKCHEEMSSPLYFGWFLFFTVQDEVRETSTNFLKSLEGLESFQKHISDFSGKEEKADLDQYFKAKGTLHCTTKFTNYGKAEGAKEYTAKQIVQELYGSVSELSLSALFITPRTIGARVALSEEQLKLWPDDAEKEAESVVPGASALPLGSRGHVTLGCVEGVEAVQTGYDLLQILVLQKNGEQGEAEEIDAGTLTYYGEGRWYLSLKEPISAAASFSSAYKPKAPAPAKKEKKKPKCTIL</sequence>
<dbReference type="InterPro" id="IPR009097">
    <property type="entry name" value="Cyclic_Pdiesterase"/>
</dbReference>
<keyword evidence="3" id="KW-0677">Repeat</keyword>
<dbReference type="GO" id="GO:0005930">
    <property type="term" value="C:axoneme"/>
    <property type="evidence" value="ECO:0007669"/>
    <property type="project" value="UniProtKB-SubCell"/>
</dbReference>
<evidence type="ECO:0000256" key="10">
    <source>
        <dbReference type="SAM" id="MobiDB-lite"/>
    </source>
</evidence>
<dbReference type="SMART" id="SM00028">
    <property type="entry name" value="TPR"/>
    <property type="match status" value="6"/>
</dbReference>
<evidence type="ECO:0000256" key="5">
    <source>
        <dbReference type="ARBA" id="ARBA00023212"/>
    </source>
</evidence>
<evidence type="ECO:0000256" key="2">
    <source>
        <dbReference type="ARBA" id="ARBA00022490"/>
    </source>
</evidence>
<dbReference type="Proteomes" id="UP001497482">
    <property type="component" value="Chromosome 18"/>
</dbReference>
<dbReference type="PROSITE" id="PS50005">
    <property type="entry name" value="TPR"/>
    <property type="match status" value="1"/>
</dbReference>
<name>A0AAV2KGS1_KNICA</name>
<dbReference type="Pfam" id="PF13424">
    <property type="entry name" value="TPR_12"/>
    <property type="match status" value="1"/>
</dbReference>
<dbReference type="Pfam" id="PF05881">
    <property type="entry name" value="CNPase"/>
    <property type="match status" value="1"/>
</dbReference>
<feature type="region of interest" description="Disordered" evidence="10">
    <location>
        <begin position="250"/>
        <end position="269"/>
    </location>
</feature>
<keyword evidence="2" id="KW-0963">Cytoplasm</keyword>
<evidence type="ECO:0000313" key="12">
    <source>
        <dbReference type="EMBL" id="CAL1587738.1"/>
    </source>
</evidence>
<gene>
    <name evidence="12" type="ORF">KC01_LOCUS17666</name>
</gene>
<feature type="region of interest" description="Disordered" evidence="10">
    <location>
        <begin position="676"/>
        <end position="729"/>
    </location>
</feature>
<evidence type="ECO:0000256" key="6">
    <source>
        <dbReference type="ARBA" id="ARBA00023273"/>
    </source>
</evidence>
<evidence type="ECO:0000256" key="1">
    <source>
        <dbReference type="ARBA" id="ARBA00004430"/>
    </source>
</evidence>
<dbReference type="PANTHER" id="PTHR23040">
    <property type="match status" value="1"/>
</dbReference>
<dbReference type="AlphaFoldDB" id="A0AAV2KGS1"/>
<feature type="compositionally biased region" description="Basic and acidic residues" evidence="10">
    <location>
        <begin position="252"/>
        <end position="268"/>
    </location>
</feature>
<keyword evidence="4 9" id="KW-0802">TPR repeat</keyword>
<comment type="subcellular location">
    <subcellularLocation>
        <location evidence="1">Cytoplasm</location>
        <location evidence="1">Cytoskeleton</location>
        <location evidence="1">Cilium axoneme</location>
    </subcellularLocation>
</comment>
<keyword evidence="6" id="KW-0966">Cell projection</keyword>
<evidence type="ECO:0000256" key="3">
    <source>
        <dbReference type="ARBA" id="ARBA00022737"/>
    </source>
</evidence>
<dbReference type="InterPro" id="IPR047325">
    <property type="entry name" value="CNPase_cat"/>
</dbReference>
<dbReference type="InterPro" id="IPR027417">
    <property type="entry name" value="P-loop_NTPase"/>
</dbReference>
<dbReference type="GO" id="GO:0004113">
    <property type="term" value="F:2',3'-cyclic-nucleotide 3'-phosphodiesterase activity"/>
    <property type="evidence" value="ECO:0007669"/>
    <property type="project" value="InterPro"/>
</dbReference>
<evidence type="ECO:0000256" key="7">
    <source>
        <dbReference type="ARBA" id="ARBA00034139"/>
    </source>
</evidence>
<feature type="compositionally biased region" description="Acidic residues" evidence="10">
    <location>
        <begin position="712"/>
        <end position="723"/>
    </location>
</feature>
<feature type="compositionally biased region" description="Low complexity" evidence="10">
    <location>
        <begin position="554"/>
        <end position="580"/>
    </location>
</feature>
<keyword evidence="5" id="KW-0206">Cytoskeleton</keyword>
<feature type="domain" description="Cyclic nucleotide phosphodiesterase catalytic" evidence="11">
    <location>
        <begin position="882"/>
        <end position="1108"/>
    </location>
</feature>
<feature type="compositionally biased region" description="Low complexity" evidence="10">
    <location>
        <begin position="629"/>
        <end position="644"/>
    </location>
</feature>
<dbReference type="InterPro" id="IPR019734">
    <property type="entry name" value="TPR_rpt"/>
</dbReference>
<feature type="region of interest" description="Disordered" evidence="10">
    <location>
        <begin position="553"/>
        <end position="655"/>
    </location>
</feature>
<dbReference type="FunFam" id="1.25.40.10:FF:000795">
    <property type="entry name" value="Tetratricopeptide repeat protein 25"/>
    <property type="match status" value="1"/>
</dbReference>
<proteinExistence type="predicted"/>
<dbReference type="Gene3D" id="3.90.1740.10">
    <property type="entry name" value="2',3'-cyclic nucleotide 3'-phosphodiesterase superfamily"/>
    <property type="match status" value="1"/>
</dbReference>
<dbReference type="PANTHER" id="PTHR23040:SF1">
    <property type="entry name" value="OUTER DYNEIN ARM-DOCKING COMPLEX SUBUNIT 4"/>
    <property type="match status" value="1"/>
</dbReference>
<evidence type="ECO:0000313" key="13">
    <source>
        <dbReference type="Proteomes" id="UP001497482"/>
    </source>
</evidence>
<evidence type="ECO:0000256" key="8">
    <source>
        <dbReference type="ARBA" id="ARBA00034143"/>
    </source>
</evidence>
<evidence type="ECO:0000256" key="4">
    <source>
        <dbReference type="ARBA" id="ARBA00022803"/>
    </source>
</evidence>
<dbReference type="SUPFAM" id="SSF52540">
    <property type="entry name" value="P-loop containing nucleoside triphosphate hydrolases"/>
    <property type="match status" value="1"/>
</dbReference>
<dbReference type="SUPFAM" id="SSF48452">
    <property type="entry name" value="TPR-like"/>
    <property type="match status" value="2"/>
</dbReference>
<evidence type="ECO:0000256" key="9">
    <source>
        <dbReference type="PROSITE-ProRule" id="PRU00339"/>
    </source>
</evidence>
<feature type="compositionally biased region" description="Basic and acidic residues" evidence="10">
    <location>
        <begin position="676"/>
        <end position="701"/>
    </location>
</feature>
<dbReference type="Gene3D" id="1.25.40.10">
    <property type="entry name" value="Tetratricopeptide repeat domain"/>
    <property type="match status" value="2"/>
</dbReference>
<dbReference type="InterPro" id="IPR011990">
    <property type="entry name" value="TPR-like_helical_dom_sf"/>
</dbReference>
<feature type="compositionally biased region" description="Basic and acidic residues" evidence="10">
    <location>
        <begin position="646"/>
        <end position="655"/>
    </location>
</feature>
<organism evidence="12 13">
    <name type="scientific">Knipowitschia caucasica</name>
    <name type="common">Caucasian dwarf goby</name>
    <name type="synonym">Pomatoschistus caucasicus</name>
    <dbReference type="NCBI Taxonomy" id="637954"/>
    <lineage>
        <taxon>Eukaryota</taxon>
        <taxon>Metazoa</taxon>
        <taxon>Chordata</taxon>
        <taxon>Craniata</taxon>
        <taxon>Vertebrata</taxon>
        <taxon>Euteleostomi</taxon>
        <taxon>Actinopterygii</taxon>
        <taxon>Neopterygii</taxon>
        <taxon>Teleostei</taxon>
        <taxon>Neoteleostei</taxon>
        <taxon>Acanthomorphata</taxon>
        <taxon>Gobiaria</taxon>
        <taxon>Gobiiformes</taxon>
        <taxon>Gobioidei</taxon>
        <taxon>Gobiidae</taxon>
        <taxon>Gobiinae</taxon>
        <taxon>Knipowitschia</taxon>
    </lineage>
</organism>
<dbReference type="SUPFAM" id="SSF55144">
    <property type="entry name" value="LigT-like"/>
    <property type="match status" value="1"/>
</dbReference>
<keyword evidence="13" id="KW-1185">Reference proteome</keyword>
<dbReference type="EMBL" id="OZ035840">
    <property type="protein sequence ID" value="CAL1587738.1"/>
    <property type="molecule type" value="Genomic_DNA"/>
</dbReference>
<reference evidence="12 13" key="1">
    <citation type="submission" date="2024-04" db="EMBL/GenBank/DDBJ databases">
        <authorList>
            <person name="Waldvogel A.-M."/>
            <person name="Schoenle A."/>
        </authorList>
    </citation>
    <scope>NUCLEOTIDE SEQUENCE [LARGE SCALE GENOMIC DNA]</scope>
</reference>
<dbReference type="Gene3D" id="3.40.50.300">
    <property type="entry name" value="P-loop containing nucleotide triphosphate hydrolases"/>
    <property type="match status" value="1"/>
</dbReference>